<dbReference type="InterPro" id="IPR009363">
    <property type="entry name" value="Phage_Mu_Gp16"/>
</dbReference>
<organism evidence="1 2">
    <name type="scientific">Thalassotalea loyana</name>
    <dbReference type="NCBI Taxonomy" id="280483"/>
    <lineage>
        <taxon>Bacteria</taxon>
        <taxon>Pseudomonadati</taxon>
        <taxon>Pseudomonadota</taxon>
        <taxon>Gammaproteobacteria</taxon>
        <taxon>Alteromonadales</taxon>
        <taxon>Colwelliaceae</taxon>
        <taxon>Thalassotalea</taxon>
    </lineage>
</organism>
<dbReference type="EMBL" id="BSSV01000006">
    <property type="protein sequence ID" value="GLX86335.1"/>
    <property type="molecule type" value="Genomic_DNA"/>
</dbReference>
<name>A0ABQ6HHR6_9GAMM</name>
<evidence type="ECO:0000313" key="2">
    <source>
        <dbReference type="Proteomes" id="UP001157134"/>
    </source>
</evidence>
<gene>
    <name evidence="1" type="ORF">tloyanaT_25880</name>
</gene>
<sequence>MNKAKCIQLIHIAANQFKQDDLERRMIMLELTGKNSTKKMSLDELNEVLAYYKDMGFKVVASNKRKLKPRLAKLFSLWQEMADAGLIKNRSFKALETWAVKNCKGANFDRAIDKLDWFNDKMLNAAIEQLKAWRNRLEQPQSQVSA</sequence>
<dbReference type="Proteomes" id="UP001157134">
    <property type="component" value="Unassembled WGS sequence"/>
</dbReference>
<dbReference type="RefSeq" id="WP_284299292.1">
    <property type="nucleotide sequence ID" value="NZ_BSSV01000006.1"/>
</dbReference>
<comment type="caution">
    <text evidence="1">The sequence shown here is derived from an EMBL/GenBank/DDBJ whole genome shotgun (WGS) entry which is preliminary data.</text>
</comment>
<protein>
    <submittedName>
        <fullName evidence="1">GemA protein</fullName>
    </submittedName>
</protein>
<reference evidence="1 2" key="1">
    <citation type="submission" date="2023-03" db="EMBL/GenBank/DDBJ databases">
        <title>Thalassotalea loyana LMG 22536T draft genome sequence.</title>
        <authorList>
            <person name="Sawabe T."/>
        </authorList>
    </citation>
    <scope>NUCLEOTIDE SEQUENCE [LARGE SCALE GENOMIC DNA]</scope>
    <source>
        <strain evidence="1 2">LMG 22536</strain>
    </source>
</reference>
<proteinExistence type="predicted"/>
<accession>A0ABQ6HHR6</accession>
<evidence type="ECO:0000313" key="1">
    <source>
        <dbReference type="EMBL" id="GLX86335.1"/>
    </source>
</evidence>
<keyword evidence="2" id="KW-1185">Reference proteome</keyword>
<dbReference type="Pfam" id="PF06252">
    <property type="entry name" value="GemA"/>
    <property type="match status" value="1"/>
</dbReference>